<keyword evidence="3" id="KW-1185">Reference proteome</keyword>
<evidence type="ECO:0000313" key="3">
    <source>
        <dbReference type="Proteomes" id="UP001162793"/>
    </source>
</evidence>
<proteinExistence type="predicted"/>
<keyword evidence="1" id="KW-0472">Membrane</keyword>
<evidence type="ECO:0000256" key="1">
    <source>
        <dbReference type="SAM" id="Phobius"/>
    </source>
</evidence>
<dbReference type="RefSeq" id="WP_253542814.1">
    <property type="nucleotide sequence ID" value="NZ_JAMYWC010000011.1"/>
</dbReference>
<comment type="caution">
    <text evidence="2">The sequence shown here is derived from an EMBL/GenBank/DDBJ whole genome shotgun (WGS) entry which is preliminary data.</text>
</comment>
<dbReference type="EMBL" id="JAMYWC010000011">
    <property type="protein sequence ID" value="MCP1175663.1"/>
    <property type="molecule type" value="Genomic_DNA"/>
</dbReference>
<keyword evidence="1" id="KW-1133">Transmembrane helix</keyword>
<dbReference type="AlphaFoldDB" id="A0AA42BL06"/>
<organism evidence="2 3">
    <name type="scientific">Ralstonia chuxiongensis</name>
    <dbReference type="NCBI Taxonomy" id="2957504"/>
    <lineage>
        <taxon>Bacteria</taxon>
        <taxon>Pseudomonadati</taxon>
        <taxon>Pseudomonadota</taxon>
        <taxon>Betaproteobacteria</taxon>
        <taxon>Burkholderiales</taxon>
        <taxon>Burkholderiaceae</taxon>
        <taxon>Ralstonia</taxon>
    </lineage>
</organism>
<gene>
    <name evidence="2" type="ORF">NKG59_25125</name>
</gene>
<feature type="transmembrane region" description="Helical" evidence="1">
    <location>
        <begin position="82"/>
        <end position="101"/>
    </location>
</feature>
<name>A0AA42BL06_9RALS</name>
<accession>A0AA42BL06</accession>
<keyword evidence="1" id="KW-0812">Transmembrane</keyword>
<evidence type="ECO:0000313" key="2">
    <source>
        <dbReference type="EMBL" id="MCP1175663.1"/>
    </source>
</evidence>
<feature type="transmembrane region" description="Helical" evidence="1">
    <location>
        <begin position="43"/>
        <end position="62"/>
    </location>
</feature>
<sequence length="112" mass="12261">MDVQSQDRTHECARTAGVRAAGEGCRDISNEELLREWKAEHTAFGLVLVAYAFLMGLAPLIARYPAEMNQMFCALLQPTVSWGAWVVAATVLCLVSILLIARKRRPKTASGA</sequence>
<reference evidence="3" key="1">
    <citation type="journal article" date="2023" name="Front. Microbiol.">
        <title>Ralstonia chuxiongensis sp. nov., Ralstonia mojiangensis sp. nov., and Ralstonia soli sp. nov., isolated from tobacco fields, are three novel species in the family Burkholderiaceae.</title>
        <authorList>
            <person name="Lu C.H."/>
            <person name="Zhang Y.Y."/>
            <person name="Jiang N."/>
            <person name="Chen W."/>
            <person name="Shao X."/>
            <person name="Zhao Z.M."/>
            <person name="Lu W.L."/>
            <person name="Hu X."/>
            <person name="Xi Y.X."/>
            <person name="Zou S.Y."/>
            <person name="Wei Q.J."/>
            <person name="Lin Z.L."/>
            <person name="Gong L."/>
            <person name="Gai X.T."/>
            <person name="Zhang L.Q."/>
            <person name="Li J.Y."/>
            <person name="Jin Y."/>
            <person name="Xia Z.Y."/>
        </authorList>
    </citation>
    <scope>NUCLEOTIDE SEQUENCE [LARGE SCALE GENOMIC DNA]</scope>
    <source>
        <strain evidence="3">21YRMH01-3</strain>
    </source>
</reference>
<protein>
    <recommendedName>
        <fullName evidence="4">Transmembrane protein</fullName>
    </recommendedName>
</protein>
<evidence type="ECO:0008006" key="4">
    <source>
        <dbReference type="Google" id="ProtNLM"/>
    </source>
</evidence>
<dbReference type="Proteomes" id="UP001162793">
    <property type="component" value="Unassembled WGS sequence"/>
</dbReference>